<dbReference type="GO" id="GO:0003723">
    <property type="term" value="F:RNA binding"/>
    <property type="evidence" value="ECO:0007669"/>
    <property type="project" value="UniProtKB-KW"/>
</dbReference>
<evidence type="ECO:0000256" key="7">
    <source>
        <dbReference type="PROSITE-ProRule" id="PRU00182"/>
    </source>
</evidence>
<dbReference type="EC" id="5.4.99.-" evidence="8"/>
<evidence type="ECO:0000313" key="11">
    <source>
        <dbReference type="Proteomes" id="UP000281975"/>
    </source>
</evidence>
<evidence type="ECO:0000256" key="2">
    <source>
        <dbReference type="ARBA" id="ARBA00022884"/>
    </source>
</evidence>
<reference evidence="10 11" key="1">
    <citation type="submission" date="2018-10" db="EMBL/GenBank/DDBJ databases">
        <title>Genomic Encyclopedia of Type Strains, Phase IV (KMG-IV): sequencing the most valuable type-strain genomes for metagenomic binning, comparative biology and taxonomic classification.</title>
        <authorList>
            <person name="Goeker M."/>
        </authorList>
    </citation>
    <scope>NUCLEOTIDE SEQUENCE [LARGE SCALE GENOMIC DNA]</scope>
    <source>
        <strain evidence="10 11">DSM 23229</strain>
    </source>
</reference>
<gene>
    <name evidence="10" type="ORF">C7446_3020</name>
</gene>
<dbReference type="Proteomes" id="UP000281975">
    <property type="component" value="Unassembled WGS sequence"/>
</dbReference>
<keyword evidence="2 7" id="KW-0694">RNA-binding</keyword>
<dbReference type="PROSITE" id="PS01129">
    <property type="entry name" value="PSI_RLU"/>
    <property type="match status" value="1"/>
</dbReference>
<dbReference type="GO" id="GO:0000455">
    <property type="term" value="P:enzyme-directed rRNA pseudouridine synthesis"/>
    <property type="evidence" value="ECO:0007669"/>
    <property type="project" value="TreeGrafter"/>
</dbReference>
<dbReference type="SUPFAM" id="SSF55120">
    <property type="entry name" value="Pseudouridine synthase"/>
    <property type="match status" value="1"/>
</dbReference>
<sequence length="329" mass="36214">MSVSQSETIEARRSVPDTMTGMRLDRVAAELFGEFSRERLKGWINDGALTVDGEPRRPRAKMVGGMQLQLAATIEAREEWQPQPIGLDIVFEDDAVLVVNKPAGLVVHPAAGNPDGTLLNALIHHDEHLATLPRAGIVHRLDKDTSGLMVVARTLAAHTALVEQLQARSVHREYDAVVTGAMIAGGTVDAPIGRHPVDRKRQAVVVSGGKPAVTHYRVQERFHAHTLVRCQLETGRTHQIRVHLQHQRFPLVGDPLYGGRLKLPMGGSEALKTLLREFPRQALHARRLAFTHPDDGRAMSFGAELPDDMVGLLDTLRDDQRSRHGEVSS</sequence>
<proteinExistence type="inferred from homology"/>
<comment type="catalytic activity">
    <reaction evidence="8">
        <text>a uridine in RNA = a pseudouridine in RNA</text>
        <dbReference type="Rhea" id="RHEA:48348"/>
        <dbReference type="Rhea" id="RHEA-COMP:12068"/>
        <dbReference type="Rhea" id="RHEA-COMP:12069"/>
        <dbReference type="ChEBI" id="CHEBI:65314"/>
        <dbReference type="ChEBI" id="CHEBI:65315"/>
    </reaction>
</comment>
<dbReference type="Gene3D" id="3.10.290.10">
    <property type="entry name" value="RNA-binding S4 domain"/>
    <property type="match status" value="1"/>
</dbReference>
<accession>A0A420WTG6</accession>
<dbReference type="GO" id="GO:0160140">
    <property type="term" value="F:23S rRNA pseudouridine(1911/1915/1917) synthase activity"/>
    <property type="evidence" value="ECO:0007669"/>
    <property type="project" value="UniProtKB-EC"/>
</dbReference>
<keyword evidence="11" id="KW-1185">Reference proteome</keyword>
<dbReference type="InterPro" id="IPR006225">
    <property type="entry name" value="PsdUridine_synth_RluC/D"/>
</dbReference>
<dbReference type="InterPro" id="IPR036986">
    <property type="entry name" value="S4_RNA-bd_sf"/>
</dbReference>
<evidence type="ECO:0000256" key="3">
    <source>
        <dbReference type="ARBA" id="ARBA00023235"/>
    </source>
</evidence>
<dbReference type="InterPro" id="IPR006224">
    <property type="entry name" value="PsdUridine_synth_RluA-like_CS"/>
</dbReference>
<evidence type="ECO:0000256" key="6">
    <source>
        <dbReference type="PIRSR" id="PIRSR606225-1"/>
    </source>
</evidence>
<evidence type="ECO:0000256" key="4">
    <source>
        <dbReference type="ARBA" id="ARBA00036882"/>
    </source>
</evidence>
<dbReference type="NCBIfam" id="NF008385">
    <property type="entry name" value="PRK11180.1"/>
    <property type="match status" value="1"/>
</dbReference>
<dbReference type="InterPro" id="IPR050188">
    <property type="entry name" value="RluA_PseudoU_synthase"/>
</dbReference>
<evidence type="ECO:0000259" key="9">
    <source>
        <dbReference type="Pfam" id="PF00849"/>
    </source>
</evidence>
<dbReference type="RefSeq" id="WP_121173919.1">
    <property type="nucleotide sequence ID" value="NZ_RBIN01000010.1"/>
</dbReference>
<evidence type="ECO:0000256" key="1">
    <source>
        <dbReference type="ARBA" id="ARBA00010876"/>
    </source>
</evidence>
<keyword evidence="3 8" id="KW-0413">Isomerase</keyword>
<dbReference type="CDD" id="cd02869">
    <property type="entry name" value="PseudoU_synth_RluA_like"/>
    <property type="match status" value="1"/>
</dbReference>
<dbReference type="Pfam" id="PF00849">
    <property type="entry name" value="PseudoU_synth_2"/>
    <property type="match status" value="1"/>
</dbReference>
<dbReference type="InterPro" id="IPR006145">
    <property type="entry name" value="PsdUridine_synth_RsuA/RluA"/>
</dbReference>
<comment type="catalytic activity">
    <reaction evidence="4">
        <text>uridine(1911/1915/1917) in 23S rRNA = pseudouridine(1911/1915/1917) in 23S rRNA</text>
        <dbReference type="Rhea" id="RHEA:42524"/>
        <dbReference type="Rhea" id="RHEA-COMP:10097"/>
        <dbReference type="Rhea" id="RHEA-COMP:10098"/>
        <dbReference type="ChEBI" id="CHEBI:65314"/>
        <dbReference type="ChEBI" id="CHEBI:65315"/>
        <dbReference type="EC" id="5.4.99.23"/>
    </reaction>
</comment>
<dbReference type="PANTHER" id="PTHR21600">
    <property type="entry name" value="MITOCHONDRIAL RNA PSEUDOURIDINE SYNTHASE"/>
    <property type="match status" value="1"/>
</dbReference>
<evidence type="ECO:0000313" key="10">
    <source>
        <dbReference type="EMBL" id="RKQ95835.1"/>
    </source>
</evidence>
<comment type="function">
    <text evidence="5">Responsible for synthesis of pseudouridine from uracil at positions 1911, 1915 and 1917 in 23S ribosomal RNA.</text>
</comment>
<dbReference type="FunFam" id="3.30.2350.10:FF:000006">
    <property type="entry name" value="Pseudouridine synthase"/>
    <property type="match status" value="1"/>
</dbReference>
<dbReference type="OrthoDB" id="9807829at2"/>
<evidence type="ECO:0000256" key="8">
    <source>
        <dbReference type="RuleBase" id="RU362028"/>
    </source>
</evidence>
<protein>
    <recommendedName>
        <fullName evidence="8">Pseudouridine synthase</fullName>
        <ecNumber evidence="8">5.4.99.-</ecNumber>
    </recommendedName>
</protein>
<feature type="active site" evidence="6">
    <location>
        <position position="142"/>
    </location>
</feature>
<feature type="domain" description="Pseudouridine synthase RsuA/RluA-like" evidence="9">
    <location>
        <begin position="96"/>
        <end position="246"/>
    </location>
</feature>
<dbReference type="InterPro" id="IPR020103">
    <property type="entry name" value="PsdUridine_synth_cat_dom_sf"/>
</dbReference>
<dbReference type="AlphaFoldDB" id="A0A420WTG6"/>
<dbReference type="EMBL" id="RBIN01000010">
    <property type="protein sequence ID" value="RKQ95835.1"/>
    <property type="molecule type" value="Genomic_DNA"/>
</dbReference>
<evidence type="ECO:0000256" key="5">
    <source>
        <dbReference type="ARBA" id="ARBA00056072"/>
    </source>
</evidence>
<dbReference type="PANTHER" id="PTHR21600:SF44">
    <property type="entry name" value="RIBOSOMAL LARGE SUBUNIT PSEUDOURIDINE SYNTHASE D"/>
    <property type="match status" value="1"/>
</dbReference>
<dbReference type="NCBIfam" id="TIGR00005">
    <property type="entry name" value="rluA_subfam"/>
    <property type="match status" value="1"/>
</dbReference>
<comment type="similarity">
    <text evidence="1 8">Belongs to the pseudouridine synthase RluA family.</text>
</comment>
<organism evidence="10 11">
    <name type="scientific">Kushneria sinocarnis</name>
    <dbReference type="NCBI Taxonomy" id="595502"/>
    <lineage>
        <taxon>Bacteria</taxon>
        <taxon>Pseudomonadati</taxon>
        <taxon>Pseudomonadota</taxon>
        <taxon>Gammaproteobacteria</taxon>
        <taxon>Oceanospirillales</taxon>
        <taxon>Halomonadaceae</taxon>
        <taxon>Kushneria</taxon>
    </lineage>
</organism>
<dbReference type="SUPFAM" id="SSF55174">
    <property type="entry name" value="Alpha-L RNA-binding motif"/>
    <property type="match status" value="1"/>
</dbReference>
<dbReference type="CDD" id="cd00165">
    <property type="entry name" value="S4"/>
    <property type="match status" value="1"/>
</dbReference>
<comment type="caution">
    <text evidence="10">The sequence shown here is derived from an EMBL/GenBank/DDBJ whole genome shotgun (WGS) entry which is preliminary data.</text>
</comment>
<dbReference type="PROSITE" id="PS50889">
    <property type="entry name" value="S4"/>
    <property type="match status" value="1"/>
</dbReference>
<name>A0A420WTG6_9GAMM</name>
<dbReference type="Gene3D" id="3.30.2350.10">
    <property type="entry name" value="Pseudouridine synthase"/>
    <property type="match status" value="1"/>
</dbReference>